<protein>
    <submittedName>
        <fullName evidence="1">12609_t:CDS:1</fullName>
    </submittedName>
</protein>
<evidence type="ECO:0000313" key="1">
    <source>
        <dbReference type="EMBL" id="CAG8513406.1"/>
    </source>
</evidence>
<dbReference type="AlphaFoldDB" id="A0A9N8ZZ87"/>
<dbReference type="EMBL" id="CAJVPL010000600">
    <property type="protein sequence ID" value="CAG8513406.1"/>
    <property type="molecule type" value="Genomic_DNA"/>
</dbReference>
<sequence length="134" mass="14905">MDAAIPRLYILLTGRETNTIFNPETWGNNTFILHVLCEGLDPGSSYTTLSGYTIHDPKPMLTKAGPYLSIVATLISAGRRQVLNKYTKLKDLVAMMNVVRGPVLREVQAFLEKNDPARQYGGLQRVVLNDDGRV</sequence>
<dbReference type="OrthoDB" id="10529054at2759"/>
<organism evidence="1 2">
    <name type="scientific">Ambispora gerdemannii</name>
    <dbReference type="NCBI Taxonomy" id="144530"/>
    <lineage>
        <taxon>Eukaryota</taxon>
        <taxon>Fungi</taxon>
        <taxon>Fungi incertae sedis</taxon>
        <taxon>Mucoromycota</taxon>
        <taxon>Glomeromycotina</taxon>
        <taxon>Glomeromycetes</taxon>
        <taxon>Archaeosporales</taxon>
        <taxon>Ambisporaceae</taxon>
        <taxon>Ambispora</taxon>
    </lineage>
</organism>
<accession>A0A9N8ZZ87</accession>
<gene>
    <name evidence="1" type="ORF">AGERDE_LOCUS4858</name>
</gene>
<reference evidence="1" key="1">
    <citation type="submission" date="2021-06" db="EMBL/GenBank/DDBJ databases">
        <authorList>
            <person name="Kallberg Y."/>
            <person name="Tangrot J."/>
            <person name="Rosling A."/>
        </authorList>
    </citation>
    <scope>NUCLEOTIDE SEQUENCE</scope>
    <source>
        <strain evidence="1">MT106</strain>
    </source>
</reference>
<evidence type="ECO:0000313" key="2">
    <source>
        <dbReference type="Proteomes" id="UP000789831"/>
    </source>
</evidence>
<dbReference type="Proteomes" id="UP000789831">
    <property type="component" value="Unassembled WGS sequence"/>
</dbReference>
<name>A0A9N8ZZ87_9GLOM</name>
<proteinExistence type="predicted"/>
<keyword evidence="2" id="KW-1185">Reference proteome</keyword>
<comment type="caution">
    <text evidence="1">The sequence shown here is derived from an EMBL/GenBank/DDBJ whole genome shotgun (WGS) entry which is preliminary data.</text>
</comment>